<accession>X1SJK3</accession>
<organism evidence="1">
    <name type="scientific">marine sediment metagenome</name>
    <dbReference type="NCBI Taxonomy" id="412755"/>
    <lineage>
        <taxon>unclassified sequences</taxon>
        <taxon>metagenomes</taxon>
        <taxon>ecological metagenomes</taxon>
    </lineage>
</organism>
<feature type="non-terminal residue" evidence="1">
    <location>
        <position position="1"/>
    </location>
</feature>
<sequence length="150" mass="16547">QGFINCAQCGKISADLSLDCDYPPMGGTTEDLILINYEDIESVTRNGDNPQIIEAITRTSLTSSYKFEGKNESLEPQVNLVKQRYADCYDHEVMFIIFLNTPAAKKQIKGMVGGKLVAVVENKHRLSAGGETSFEIYGLGVGLYVMELSR</sequence>
<reference evidence="1" key="1">
    <citation type="journal article" date="2014" name="Front. Microbiol.">
        <title>High frequency of phylogenetically diverse reductive dehalogenase-homologous genes in deep subseafloor sedimentary metagenomes.</title>
        <authorList>
            <person name="Kawai M."/>
            <person name="Futagami T."/>
            <person name="Toyoda A."/>
            <person name="Takaki Y."/>
            <person name="Nishi S."/>
            <person name="Hori S."/>
            <person name="Arai W."/>
            <person name="Tsubouchi T."/>
            <person name="Morono Y."/>
            <person name="Uchiyama I."/>
            <person name="Ito T."/>
            <person name="Fujiyama A."/>
            <person name="Inagaki F."/>
            <person name="Takami H."/>
        </authorList>
    </citation>
    <scope>NUCLEOTIDE SEQUENCE</scope>
    <source>
        <strain evidence="1">Expedition CK06-06</strain>
    </source>
</reference>
<feature type="non-terminal residue" evidence="1">
    <location>
        <position position="150"/>
    </location>
</feature>
<evidence type="ECO:0000313" key="1">
    <source>
        <dbReference type="EMBL" id="GAI79341.1"/>
    </source>
</evidence>
<name>X1SJK3_9ZZZZ</name>
<gene>
    <name evidence="1" type="ORF">S12H4_24576</name>
</gene>
<proteinExistence type="predicted"/>
<protein>
    <submittedName>
        <fullName evidence="1">Uncharacterized protein</fullName>
    </submittedName>
</protein>
<dbReference type="EMBL" id="BARW01013384">
    <property type="protein sequence ID" value="GAI79341.1"/>
    <property type="molecule type" value="Genomic_DNA"/>
</dbReference>
<dbReference type="AlphaFoldDB" id="X1SJK3"/>
<comment type="caution">
    <text evidence="1">The sequence shown here is derived from an EMBL/GenBank/DDBJ whole genome shotgun (WGS) entry which is preliminary data.</text>
</comment>